<evidence type="ECO:0000256" key="6">
    <source>
        <dbReference type="ARBA" id="ARBA00023244"/>
    </source>
</evidence>
<dbReference type="InterPro" id="IPR003043">
    <property type="entry name" value="Uropor_MeTrfase_CS"/>
</dbReference>
<dbReference type="OrthoDB" id="24444at2157"/>
<protein>
    <recommendedName>
        <fullName evidence="2">uroporphyrinogen-III C-methyltransferase</fullName>
        <ecNumber evidence="2">2.1.1.107</ecNumber>
    </recommendedName>
</protein>
<evidence type="ECO:0000256" key="5">
    <source>
        <dbReference type="ARBA" id="ARBA00022691"/>
    </source>
</evidence>
<dbReference type="FunFam" id="3.30.950.10:FF:000001">
    <property type="entry name" value="Siroheme synthase"/>
    <property type="match status" value="1"/>
</dbReference>
<dbReference type="NCBIfam" id="TIGR01469">
    <property type="entry name" value="cobA_cysG_Cterm"/>
    <property type="match status" value="1"/>
</dbReference>
<dbReference type="Pfam" id="PF00590">
    <property type="entry name" value="TP_methylase"/>
    <property type="match status" value="1"/>
</dbReference>
<sequence>MTEGGSGTGAGPGSNADEPPTRGRGDRVGTVFLVGSGPGDPDLLTVKAKRLIESADVVLHDKLPGPEILGEIPEAKREDVGKRAGGEWTPQEYTNRRMVELAREGNRVVRLKGGDPFVFGRGGEEAEHLAEAGIPFEVVPGVTSAIAGPAVAGIPVTHRDHASSVSFVTGHEDPTKDESAVDWDALAATGGTIVVLMGVGKLPAYTAALRDAGLDGDTPVALVERATWPNMRVATGTLDTIVDARDEAGIEPPAITVIGDVAATRDRVVTFLENAGSAPVRSASEGDESGEDESGEDESGEDESGEDESGEDESGEDESAEGGEDGTPTDGGDGA</sequence>
<dbReference type="Gene3D" id="3.40.1010.10">
    <property type="entry name" value="Cobalt-precorrin-4 Transmethylase, Domain 1"/>
    <property type="match status" value="1"/>
</dbReference>
<dbReference type="AlphaFoldDB" id="A0A8J7RWG4"/>
<evidence type="ECO:0000256" key="3">
    <source>
        <dbReference type="ARBA" id="ARBA00022603"/>
    </source>
</evidence>
<comment type="similarity">
    <text evidence="7">Belongs to the precorrin methyltransferase family.</text>
</comment>
<organism evidence="10 11">
    <name type="scientific">Halorubrum trapanicum</name>
    <dbReference type="NCBI Taxonomy" id="29284"/>
    <lineage>
        <taxon>Archaea</taxon>
        <taxon>Methanobacteriati</taxon>
        <taxon>Methanobacteriota</taxon>
        <taxon>Stenosarchaea group</taxon>
        <taxon>Halobacteria</taxon>
        <taxon>Halobacteriales</taxon>
        <taxon>Haloferacaceae</taxon>
        <taxon>Halorubrum</taxon>
    </lineage>
</organism>
<dbReference type="SUPFAM" id="SSF53790">
    <property type="entry name" value="Tetrapyrrole methylase"/>
    <property type="match status" value="1"/>
</dbReference>
<dbReference type="PROSITE" id="PS00839">
    <property type="entry name" value="SUMT_1"/>
    <property type="match status" value="1"/>
</dbReference>
<dbReference type="InterPro" id="IPR006366">
    <property type="entry name" value="CobA/CysG_C"/>
</dbReference>
<dbReference type="GO" id="GO:0004851">
    <property type="term" value="F:uroporphyrin-III C-methyltransferase activity"/>
    <property type="evidence" value="ECO:0007669"/>
    <property type="project" value="UniProtKB-EC"/>
</dbReference>
<dbReference type="GO" id="GO:0032259">
    <property type="term" value="P:methylation"/>
    <property type="evidence" value="ECO:0007669"/>
    <property type="project" value="UniProtKB-KW"/>
</dbReference>
<dbReference type="InterPro" id="IPR035996">
    <property type="entry name" value="4pyrrol_Methylase_sf"/>
</dbReference>
<dbReference type="Proteomes" id="UP000770586">
    <property type="component" value="Unassembled WGS sequence"/>
</dbReference>
<comment type="subunit">
    <text evidence="1">Homodimer.</text>
</comment>
<feature type="compositionally biased region" description="Acidic residues" evidence="8">
    <location>
        <begin position="285"/>
        <end position="324"/>
    </location>
</feature>
<dbReference type="InterPro" id="IPR050161">
    <property type="entry name" value="Siro_Cobalamin_biosynth"/>
</dbReference>
<feature type="region of interest" description="Disordered" evidence="8">
    <location>
        <begin position="1"/>
        <end position="36"/>
    </location>
</feature>
<evidence type="ECO:0000256" key="1">
    <source>
        <dbReference type="ARBA" id="ARBA00011738"/>
    </source>
</evidence>
<dbReference type="EMBL" id="JAGGKE010000007">
    <property type="protein sequence ID" value="MBP1902275.1"/>
    <property type="molecule type" value="Genomic_DNA"/>
</dbReference>
<feature type="compositionally biased region" description="Gly residues" evidence="8">
    <location>
        <begin position="1"/>
        <end position="12"/>
    </location>
</feature>
<dbReference type="InterPro" id="IPR014777">
    <property type="entry name" value="4pyrrole_Mease_sub1"/>
</dbReference>
<evidence type="ECO:0000256" key="4">
    <source>
        <dbReference type="ARBA" id="ARBA00022679"/>
    </source>
</evidence>
<comment type="caution">
    <text evidence="10">The sequence shown here is derived from an EMBL/GenBank/DDBJ whole genome shotgun (WGS) entry which is preliminary data.</text>
</comment>
<dbReference type="InterPro" id="IPR000878">
    <property type="entry name" value="4pyrrol_Mease"/>
</dbReference>
<dbReference type="PANTHER" id="PTHR45790">
    <property type="entry name" value="SIROHEME SYNTHASE-RELATED"/>
    <property type="match status" value="1"/>
</dbReference>
<evidence type="ECO:0000259" key="9">
    <source>
        <dbReference type="Pfam" id="PF00590"/>
    </source>
</evidence>
<dbReference type="EC" id="2.1.1.107" evidence="2"/>
<name>A0A8J7RWG4_9EURY</name>
<evidence type="ECO:0000256" key="7">
    <source>
        <dbReference type="RuleBase" id="RU003960"/>
    </source>
</evidence>
<dbReference type="Gene3D" id="3.30.950.10">
    <property type="entry name" value="Methyltransferase, Cobalt-precorrin-4 Transmethylase, Domain 2"/>
    <property type="match status" value="1"/>
</dbReference>
<keyword evidence="5" id="KW-0949">S-adenosyl-L-methionine</keyword>
<accession>A0A8J7RWG4</accession>
<dbReference type="NCBIfam" id="NF004790">
    <property type="entry name" value="PRK06136.1"/>
    <property type="match status" value="1"/>
</dbReference>
<keyword evidence="6" id="KW-0627">Porphyrin biosynthesis</keyword>
<dbReference type="GO" id="GO:0019354">
    <property type="term" value="P:siroheme biosynthetic process"/>
    <property type="evidence" value="ECO:0007669"/>
    <property type="project" value="InterPro"/>
</dbReference>
<proteinExistence type="inferred from homology"/>
<evidence type="ECO:0000256" key="2">
    <source>
        <dbReference type="ARBA" id="ARBA00012162"/>
    </source>
</evidence>
<feature type="domain" description="Tetrapyrrole methylase" evidence="9">
    <location>
        <begin position="30"/>
        <end position="241"/>
    </location>
</feature>
<evidence type="ECO:0000313" key="11">
    <source>
        <dbReference type="Proteomes" id="UP000770586"/>
    </source>
</evidence>
<keyword evidence="11" id="KW-1185">Reference proteome</keyword>
<dbReference type="PANTHER" id="PTHR45790:SF3">
    <property type="entry name" value="S-ADENOSYL-L-METHIONINE-DEPENDENT UROPORPHYRINOGEN III METHYLTRANSFERASE, CHLOROPLASTIC"/>
    <property type="match status" value="1"/>
</dbReference>
<evidence type="ECO:0000256" key="8">
    <source>
        <dbReference type="SAM" id="MobiDB-lite"/>
    </source>
</evidence>
<evidence type="ECO:0000313" key="10">
    <source>
        <dbReference type="EMBL" id="MBP1902275.1"/>
    </source>
</evidence>
<keyword evidence="3 7" id="KW-0489">Methyltransferase</keyword>
<dbReference type="InterPro" id="IPR014776">
    <property type="entry name" value="4pyrrole_Mease_sub2"/>
</dbReference>
<feature type="region of interest" description="Disordered" evidence="8">
    <location>
        <begin position="276"/>
        <end position="335"/>
    </location>
</feature>
<dbReference type="PROSITE" id="PS00840">
    <property type="entry name" value="SUMT_2"/>
    <property type="match status" value="1"/>
</dbReference>
<reference evidence="10 11" key="1">
    <citation type="submission" date="2021-03" db="EMBL/GenBank/DDBJ databases">
        <title>Genomic Encyclopedia of Type Strains, Phase IV (KMG-IV): sequencing the most valuable type-strain genomes for metagenomic binning, comparative biology and taxonomic classification.</title>
        <authorList>
            <person name="Goeker M."/>
        </authorList>
    </citation>
    <scope>NUCLEOTIDE SEQUENCE [LARGE SCALE GENOMIC DNA]</scope>
    <source>
        <strain evidence="10 11">DSM 12287</strain>
    </source>
</reference>
<dbReference type="CDD" id="cd11642">
    <property type="entry name" value="SUMT"/>
    <property type="match status" value="1"/>
</dbReference>
<keyword evidence="4 7" id="KW-0808">Transferase</keyword>
<gene>
    <name evidence="10" type="ORF">J2744_001959</name>
</gene>
<dbReference type="FunFam" id="3.40.1010.10:FF:000001">
    <property type="entry name" value="Siroheme synthase"/>
    <property type="match status" value="1"/>
</dbReference>